<organism evidence="1 2">
    <name type="scientific">Rhizophlyctis rosea</name>
    <dbReference type="NCBI Taxonomy" id="64517"/>
    <lineage>
        <taxon>Eukaryota</taxon>
        <taxon>Fungi</taxon>
        <taxon>Fungi incertae sedis</taxon>
        <taxon>Chytridiomycota</taxon>
        <taxon>Chytridiomycota incertae sedis</taxon>
        <taxon>Chytridiomycetes</taxon>
        <taxon>Rhizophlyctidales</taxon>
        <taxon>Rhizophlyctidaceae</taxon>
        <taxon>Rhizophlyctis</taxon>
    </lineage>
</organism>
<comment type="caution">
    <text evidence="1">The sequence shown here is derived from an EMBL/GenBank/DDBJ whole genome shotgun (WGS) entry which is preliminary data.</text>
</comment>
<reference evidence="1" key="1">
    <citation type="submission" date="2020-05" db="EMBL/GenBank/DDBJ databases">
        <title>Phylogenomic resolution of chytrid fungi.</title>
        <authorList>
            <person name="Stajich J.E."/>
            <person name="Amses K."/>
            <person name="Simmons R."/>
            <person name="Seto K."/>
            <person name="Myers J."/>
            <person name="Bonds A."/>
            <person name="Quandt C.A."/>
            <person name="Barry K."/>
            <person name="Liu P."/>
            <person name="Grigoriev I."/>
            <person name="Longcore J.E."/>
            <person name="James T.Y."/>
        </authorList>
    </citation>
    <scope>NUCLEOTIDE SEQUENCE</scope>
    <source>
        <strain evidence="1">JEL0318</strain>
    </source>
</reference>
<name>A0AAD5S9L2_9FUNG</name>
<sequence>MEAVCKSWSRIIRQGTPQIWQPKLVLAFPEECLPVLYGHETWRDLACIYYSWSRPFIIGAEAEEGSVSVISPTKPPAQDSKLQRDVVGWFSPSWAGIQHIESDGRKISGQAVQMNPTNNVWIPGTLKTSNILTFDRPTPLYNNSGQPVQCGGLRSERTSTVHSVHTVYDKHMQVLVRNLDQMHFKICGDTFALVTGPAAGTGRFNVYFIDLAAVRQAGQAVDALTIVSGDPHLTTDIGDLRNAFNESIFVEYQKGDKPKTHFFYGSFNGTPVKIHIYDFKNAEHLHTITLFASTGLRVWLDSRQGTGLDDGSLIVIQKSEKGAPTNIIDPKARAMRMYAPTGLGWGEQEGLFVVVRDYDMDQDGVRTGALGRDRVYWRKGGGALGSGLY</sequence>
<dbReference type="EMBL" id="JADGJD010000727">
    <property type="protein sequence ID" value="KAJ3048859.1"/>
    <property type="molecule type" value="Genomic_DNA"/>
</dbReference>
<evidence type="ECO:0008006" key="3">
    <source>
        <dbReference type="Google" id="ProtNLM"/>
    </source>
</evidence>
<dbReference type="Proteomes" id="UP001212841">
    <property type="component" value="Unassembled WGS sequence"/>
</dbReference>
<dbReference type="AlphaFoldDB" id="A0AAD5S9L2"/>
<gene>
    <name evidence="1" type="ORF">HK097_010136</name>
</gene>
<keyword evidence="2" id="KW-1185">Reference proteome</keyword>
<evidence type="ECO:0000313" key="1">
    <source>
        <dbReference type="EMBL" id="KAJ3048859.1"/>
    </source>
</evidence>
<proteinExistence type="predicted"/>
<evidence type="ECO:0000313" key="2">
    <source>
        <dbReference type="Proteomes" id="UP001212841"/>
    </source>
</evidence>
<protein>
    <recommendedName>
        <fullName evidence="3">F-box domain-containing protein</fullName>
    </recommendedName>
</protein>
<accession>A0AAD5S9L2</accession>